<comment type="catalytic activity">
    <reaction evidence="13">
        <text>1D-myo-inositol 1,2,4,5,6-pentakisphosphate + H2O = 1D-myo-inositol 1,2,5,6-tetrakisphosphate + phosphate</text>
        <dbReference type="Rhea" id="RHEA:77115"/>
        <dbReference type="ChEBI" id="CHEBI:15377"/>
        <dbReference type="ChEBI" id="CHEBI:43474"/>
        <dbReference type="ChEBI" id="CHEBI:57798"/>
        <dbReference type="ChEBI" id="CHEBI:195535"/>
        <dbReference type="EC" id="3.1.3.62"/>
    </reaction>
    <physiologicalReaction direction="left-to-right" evidence="13">
        <dbReference type="Rhea" id="RHEA:77116"/>
    </physiologicalReaction>
</comment>
<dbReference type="Proteomes" id="UP000838878">
    <property type="component" value="Chromosome 7"/>
</dbReference>
<dbReference type="CDD" id="cd07061">
    <property type="entry name" value="HP_HAP_like"/>
    <property type="match status" value="1"/>
</dbReference>
<name>A0A8J9VSB5_9NEOP</name>
<dbReference type="EMBL" id="OV170227">
    <property type="protein sequence ID" value="CAH0728798.1"/>
    <property type="molecule type" value="Genomic_DNA"/>
</dbReference>
<evidence type="ECO:0000256" key="17">
    <source>
        <dbReference type="SAM" id="SignalP"/>
    </source>
</evidence>
<evidence type="ECO:0000256" key="5">
    <source>
        <dbReference type="ARBA" id="ARBA00018097"/>
    </source>
</evidence>
<keyword evidence="8" id="KW-0378">Hydrolase</keyword>
<feature type="disulfide bond" evidence="16">
    <location>
        <begin position="257"/>
        <end position="272"/>
    </location>
</feature>
<dbReference type="GO" id="GO:0005886">
    <property type="term" value="C:plasma membrane"/>
    <property type="evidence" value="ECO:0007669"/>
    <property type="project" value="UniProtKB-SubCell"/>
</dbReference>
<reference evidence="18" key="1">
    <citation type="submission" date="2021-12" db="EMBL/GenBank/DDBJ databases">
        <authorList>
            <person name="Martin H S."/>
        </authorList>
    </citation>
    <scope>NUCLEOTIDE SEQUENCE</scope>
</reference>
<organism evidence="18 19">
    <name type="scientific">Brenthis ino</name>
    <name type="common">lesser marbled fritillary</name>
    <dbReference type="NCBI Taxonomy" id="405034"/>
    <lineage>
        <taxon>Eukaryota</taxon>
        <taxon>Metazoa</taxon>
        <taxon>Ecdysozoa</taxon>
        <taxon>Arthropoda</taxon>
        <taxon>Hexapoda</taxon>
        <taxon>Insecta</taxon>
        <taxon>Pterygota</taxon>
        <taxon>Neoptera</taxon>
        <taxon>Endopterygota</taxon>
        <taxon>Lepidoptera</taxon>
        <taxon>Glossata</taxon>
        <taxon>Ditrysia</taxon>
        <taxon>Papilionoidea</taxon>
        <taxon>Nymphalidae</taxon>
        <taxon>Heliconiinae</taxon>
        <taxon>Argynnini</taxon>
        <taxon>Brenthis</taxon>
    </lineage>
</organism>
<evidence type="ECO:0000313" key="18">
    <source>
        <dbReference type="EMBL" id="CAH0728798.1"/>
    </source>
</evidence>
<evidence type="ECO:0000256" key="7">
    <source>
        <dbReference type="ARBA" id="ARBA00022729"/>
    </source>
</evidence>
<dbReference type="Gene3D" id="3.40.50.1240">
    <property type="entry name" value="Phosphoglycerate mutase-like"/>
    <property type="match status" value="1"/>
</dbReference>
<gene>
    <name evidence="18" type="ORF">BINO364_LOCUS13974</name>
</gene>
<dbReference type="PIRSF" id="PIRSF000894">
    <property type="entry name" value="Acid_phosphatase"/>
    <property type="match status" value="1"/>
</dbReference>
<evidence type="ECO:0000256" key="1">
    <source>
        <dbReference type="ARBA" id="ARBA00004236"/>
    </source>
</evidence>
<dbReference type="PANTHER" id="PTHR20963:SF8">
    <property type="entry name" value="MULTIPLE INOSITOL POLYPHOSPHATE PHOSPHATASE 1"/>
    <property type="match status" value="1"/>
</dbReference>
<feature type="signal peptide" evidence="17">
    <location>
        <begin position="1"/>
        <end position="21"/>
    </location>
</feature>
<dbReference type="SUPFAM" id="SSF53254">
    <property type="entry name" value="Phosphoglycerate mutase-like"/>
    <property type="match status" value="1"/>
</dbReference>
<comment type="similarity">
    <text evidence="2">Belongs to the histidine acid phosphatase family. MINPP1 subfamily.</text>
</comment>
<evidence type="ECO:0000313" key="19">
    <source>
        <dbReference type="Proteomes" id="UP000838878"/>
    </source>
</evidence>
<feature type="disulfide bond" evidence="16">
    <location>
        <begin position="407"/>
        <end position="412"/>
    </location>
</feature>
<evidence type="ECO:0000256" key="8">
    <source>
        <dbReference type="ARBA" id="ARBA00022801"/>
    </source>
</evidence>
<comment type="catalytic activity">
    <reaction evidence="14">
        <text>1D-myo-inositol hexakisphosphate + H2O = 1D-myo-inositol 1,2,4,5,6-pentakisphosphate + phosphate</text>
        <dbReference type="Rhea" id="RHEA:16989"/>
        <dbReference type="ChEBI" id="CHEBI:15377"/>
        <dbReference type="ChEBI" id="CHEBI:43474"/>
        <dbReference type="ChEBI" id="CHEBI:57798"/>
        <dbReference type="ChEBI" id="CHEBI:58130"/>
        <dbReference type="EC" id="3.1.3.62"/>
    </reaction>
    <physiologicalReaction direction="left-to-right" evidence="14">
        <dbReference type="Rhea" id="RHEA:16990"/>
    </physiologicalReaction>
</comment>
<evidence type="ECO:0000256" key="14">
    <source>
        <dbReference type="ARBA" id="ARBA00043691"/>
    </source>
</evidence>
<evidence type="ECO:0000256" key="12">
    <source>
        <dbReference type="ARBA" id="ARBA00043668"/>
    </source>
</evidence>
<evidence type="ECO:0000256" key="11">
    <source>
        <dbReference type="ARBA" id="ARBA00031642"/>
    </source>
</evidence>
<evidence type="ECO:0000256" key="3">
    <source>
        <dbReference type="ARBA" id="ARBA00012976"/>
    </source>
</evidence>
<dbReference type="EC" id="3.1.3.62" evidence="4"/>
<accession>A0A8J9VSB5</accession>
<dbReference type="InterPro" id="IPR029033">
    <property type="entry name" value="His_PPase_superfam"/>
</dbReference>
<dbReference type="GO" id="GO:0003993">
    <property type="term" value="F:acid phosphatase activity"/>
    <property type="evidence" value="ECO:0007669"/>
    <property type="project" value="TreeGrafter"/>
</dbReference>
<feature type="non-terminal residue" evidence="18">
    <location>
        <position position="434"/>
    </location>
</feature>
<keyword evidence="16" id="KW-1015">Disulfide bond</keyword>
<dbReference type="InterPro" id="IPR000560">
    <property type="entry name" value="His_Pase_clade-2"/>
</dbReference>
<evidence type="ECO:0000256" key="10">
    <source>
        <dbReference type="ARBA" id="ARBA00023180"/>
    </source>
</evidence>
<evidence type="ECO:0000256" key="6">
    <source>
        <dbReference type="ARBA" id="ARBA00022475"/>
    </source>
</evidence>
<feature type="chain" id="PRO_5035458648" description="Multiple inositol polyphosphate phosphatase 1" evidence="17">
    <location>
        <begin position="22"/>
        <end position="434"/>
    </location>
</feature>
<dbReference type="InterPro" id="IPR016274">
    <property type="entry name" value="Histidine_acid_Pase_euk"/>
</dbReference>
<feature type="disulfide bond" evidence="16">
    <location>
        <begin position="58"/>
        <end position="384"/>
    </location>
</feature>
<dbReference type="Pfam" id="PF00328">
    <property type="entry name" value="His_Phos_2"/>
    <property type="match status" value="1"/>
</dbReference>
<proteinExistence type="inferred from homology"/>
<keyword evidence="9" id="KW-0472">Membrane</keyword>
<dbReference type="PANTHER" id="PTHR20963">
    <property type="entry name" value="MULTIPLE INOSITOL POLYPHOSPHATE PHOSPHATASE-RELATED"/>
    <property type="match status" value="1"/>
</dbReference>
<dbReference type="GO" id="GO:0034417">
    <property type="term" value="F:bisphosphoglycerate 3-phosphatase activity"/>
    <property type="evidence" value="ECO:0007669"/>
    <property type="project" value="UniProtKB-EC"/>
</dbReference>
<keyword evidence="19" id="KW-1185">Reference proteome</keyword>
<evidence type="ECO:0000256" key="13">
    <source>
        <dbReference type="ARBA" id="ARBA00043671"/>
    </source>
</evidence>
<keyword evidence="7 17" id="KW-0732">Signal</keyword>
<evidence type="ECO:0000256" key="15">
    <source>
        <dbReference type="ARBA" id="ARBA00043832"/>
    </source>
</evidence>
<evidence type="ECO:0000256" key="16">
    <source>
        <dbReference type="PIRSR" id="PIRSR000894-2"/>
    </source>
</evidence>
<dbReference type="EC" id="3.1.3.80" evidence="3"/>
<sequence length="434" mass="50182">MYLTINFILLTFFYFLTYVTSNSCYWNSKNYYKSFSSKTPYNNERGDIRDSLIKLKGCEPISVWSLIRHGKRTPGTDYAGNMMEAITLKDVIAISHEKGESDLCAQDVENLYNWKPDPELFNNTHSLSKEGYLEVFGIARRIKKAFKELLMNLEDGSYIIRSAFGHWVEDGVESFVKGMSDKPLLVENSNPHYDIIAPHESCNKYMKEVKNNSATYNEANKYQSSEEYIAAKERIQKKIGVDYNLTNAQIIALYDLCRYTWSGIDNKESPWCALFSLEDLKVMEYHGDLRHYYRNGPGSSINHYFGQVVLADLYQIFSNAKKGEVKKLTAYFTHATVMDMAYTALGWYNDKMPLTSAFRDPNRKWRSSKLSVFAGNLIAVLHRCLQENKEHFKVVFYLNEEPVTSICEKGVCSWQEFENKLKPFQNTTLSFCDA</sequence>
<comment type="catalytic activity">
    <reaction evidence="12">
        <text>1D-myo-inositol 1,2,5,6-tetrakisphosphate + H2O = 1D-myo-inositol 1,2,6-trisphosphate + phosphate</text>
        <dbReference type="Rhea" id="RHEA:77119"/>
        <dbReference type="ChEBI" id="CHEBI:15377"/>
        <dbReference type="ChEBI" id="CHEBI:43474"/>
        <dbReference type="ChEBI" id="CHEBI:195535"/>
        <dbReference type="ChEBI" id="CHEBI:195537"/>
        <dbReference type="EC" id="3.1.3.62"/>
    </reaction>
    <physiologicalReaction direction="left-to-right" evidence="12">
        <dbReference type="Rhea" id="RHEA:77120"/>
    </physiologicalReaction>
</comment>
<comment type="subcellular location">
    <subcellularLocation>
        <location evidence="1">Cell membrane</location>
    </subcellularLocation>
</comment>
<dbReference type="OrthoDB" id="6509975at2759"/>
<evidence type="ECO:0000256" key="2">
    <source>
        <dbReference type="ARBA" id="ARBA00008422"/>
    </source>
</evidence>
<evidence type="ECO:0000256" key="4">
    <source>
        <dbReference type="ARBA" id="ARBA00013040"/>
    </source>
</evidence>
<dbReference type="GO" id="GO:0052745">
    <property type="term" value="F:inositol phosphate phosphatase activity"/>
    <property type="evidence" value="ECO:0007669"/>
    <property type="project" value="TreeGrafter"/>
</dbReference>
<keyword evidence="6" id="KW-1003">Cell membrane</keyword>
<evidence type="ECO:0000256" key="9">
    <source>
        <dbReference type="ARBA" id="ARBA00023136"/>
    </source>
</evidence>
<dbReference type="AlphaFoldDB" id="A0A8J9VSB5"/>
<keyword evidence="10" id="KW-0325">Glycoprotein</keyword>
<protein>
    <recommendedName>
        <fullName evidence="5">Multiple inositol polyphosphate phosphatase 1</fullName>
        <ecNumber evidence="4">3.1.3.62</ecNumber>
        <ecNumber evidence="3">3.1.3.80</ecNumber>
    </recommendedName>
    <alternativeName>
        <fullName evidence="11">2,3-bisphosphoglycerate 3-phosphatase</fullName>
    </alternativeName>
</protein>
<comment type="catalytic activity">
    <reaction evidence="15">
        <text>(2R)-2,3-bisphosphoglycerate + H2O = (2R)-2-phosphoglycerate + phosphate</text>
        <dbReference type="Rhea" id="RHEA:27381"/>
        <dbReference type="ChEBI" id="CHEBI:15377"/>
        <dbReference type="ChEBI" id="CHEBI:43474"/>
        <dbReference type="ChEBI" id="CHEBI:58248"/>
        <dbReference type="ChEBI" id="CHEBI:58289"/>
        <dbReference type="EC" id="3.1.3.80"/>
    </reaction>
    <physiologicalReaction direction="left-to-right" evidence="15">
        <dbReference type="Rhea" id="RHEA:27382"/>
    </physiologicalReaction>
</comment>